<name>A0A3E0WT64_9GAMM</name>
<evidence type="ECO:0000313" key="3">
    <source>
        <dbReference type="Proteomes" id="UP000256763"/>
    </source>
</evidence>
<dbReference type="AlphaFoldDB" id="A0A3E0WT64"/>
<organism evidence="2 3">
    <name type="scientific">Alkalilimnicola ehrlichii</name>
    <dbReference type="NCBI Taxonomy" id="351052"/>
    <lineage>
        <taxon>Bacteria</taxon>
        <taxon>Pseudomonadati</taxon>
        <taxon>Pseudomonadota</taxon>
        <taxon>Gammaproteobacteria</taxon>
        <taxon>Chromatiales</taxon>
        <taxon>Ectothiorhodospiraceae</taxon>
        <taxon>Alkalilimnicola</taxon>
    </lineage>
</organism>
<dbReference type="Proteomes" id="UP000256763">
    <property type="component" value="Unassembled WGS sequence"/>
</dbReference>
<proteinExistence type="predicted"/>
<evidence type="ECO:0008006" key="4">
    <source>
        <dbReference type="Google" id="ProtNLM"/>
    </source>
</evidence>
<protein>
    <recommendedName>
        <fullName evidence="4">Lipoprotein</fullName>
    </recommendedName>
</protein>
<reference evidence="3" key="1">
    <citation type="submission" date="2017-05" db="EMBL/GenBank/DDBJ databases">
        <authorList>
            <person name="Sharma S."/>
            <person name="Sidhu C."/>
            <person name="Pinnaka A.K."/>
        </authorList>
    </citation>
    <scope>NUCLEOTIDE SEQUENCE [LARGE SCALE GENOMIC DNA]</scope>
    <source>
        <strain evidence="3">AK93</strain>
    </source>
</reference>
<dbReference type="EMBL" id="NFZW01000012">
    <property type="protein sequence ID" value="RFA35341.1"/>
    <property type="molecule type" value="Genomic_DNA"/>
</dbReference>
<comment type="caution">
    <text evidence="2">The sequence shown here is derived from an EMBL/GenBank/DDBJ whole genome shotgun (WGS) entry which is preliminary data.</text>
</comment>
<evidence type="ECO:0000256" key="1">
    <source>
        <dbReference type="SAM" id="SignalP"/>
    </source>
</evidence>
<dbReference type="RefSeq" id="WP_116303060.1">
    <property type="nucleotide sequence ID" value="NZ_NFZV01000017.1"/>
</dbReference>
<gene>
    <name evidence="2" type="ORF">CAL65_12715</name>
</gene>
<sequence>MRRFLAVILFACAPSLGALEFLPLEEFYVEQYVQPIDDMPFEQAKRALLDQRERYTYPYVKAAIRHENDVFMVYFNGGVRGEERSELSRKNLQRRQDGLPQIRTPEPFGALAWVKDGEVRYLRQAFGTHEVGSERTFWVEYHPYERYGCLYQSPLRLTEHFGSDYPLLVFIGGRGERGPPVLYQSVADYIQVSFFSGNEFQHEVRTMLMALNYGDARRPSIDEHGPSWRDTAFDFPAAHFAVGIDPHSERWERFFPVQSEAGEGRRVFGKLFVLERDDAAPALFVWRKAYVSSLKEESFSGFTFESEAYEMFELTATADDYRLAPQALSPSEGQALIERHELRWREGWPSKSECHDSEGEEIEFWREGITIPG</sequence>
<feature type="signal peptide" evidence="1">
    <location>
        <begin position="1"/>
        <end position="20"/>
    </location>
</feature>
<accession>A0A3E0WT64</accession>
<evidence type="ECO:0000313" key="2">
    <source>
        <dbReference type="EMBL" id="RFA35341.1"/>
    </source>
</evidence>
<feature type="chain" id="PRO_5017751221" description="Lipoprotein" evidence="1">
    <location>
        <begin position="21"/>
        <end position="373"/>
    </location>
</feature>
<keyword evidence="1" id="KW-0732">Signal</keyword>
<keyword evidence="3" id="KW-1185">Reference proteome</keyword>